<dbReference type="GO" id="GO:0003677">
    <property type="term" value="F:DNA binding"/>
    <property type="evidence" value="ECO:0007669"/>
    <property type="project" value="UniProtKB-KW"/>
</dbReference>
<feature type="domain" description="HTH cro/C1-type" evidence="2">
    <location>
        <begin position="10"/>
        <end position="64"/>
    </location>
</feature>
<keyword evidence="1" id="KW-0238">DNA-binding</keyword>
<dbReference type="EMBL" id="BK015130">
    <property type="protein sequence ID" value="DAD92200.1"/>
    <property type="molecule type" value="Genomic_DNA"/>
</dbReference>
<evidence type="ECO:0000256" key="1">
    <source>
        <dbReference type="ARBA" id="ARBA00023125"/>
    </source>
</evidence>
<dbReference type="Gene3D" id="1.10.260.40">
    <property type="entry name" value="lambda repressor-like DNA-binding domains"/>
    <property type="match status" value="2"/>
</dbReference>
<dbReference type="SUPFAM" id="SSF47413">
    <property type="entry name" value="lambda repressor-like DNA-binding domains"/>
    <property type="match status" value="2"/>
</dbReference>
<feature type="domain" description="HTH cro/C1-type" evidence="2">
    <location>
        <begin position="76"/>
        <end position="129"/>
    </location>
</feature>
<sequence length="133" mass="15303">MKDNKFGNQIRLWRKAKGLKKVEAAKIFGVTPEAICHWENGKAQPQDGDMFVICEKLNLDPRMFLKKTTNPFAEMLKRKRCELGLTQSELAIKLGYRRDTIAKWETGSSISKYAMEVICTFFGIEIQKGNRTQ</sequence>
<dbReference type="SMART" id="SM00530">
    <property type="entry name" value="HTH_XRE"/>
    <property type="match status" value="2"/>
</dbReference>
<proteinExistence type="predicted"/>
<dbReference type="Pfam" id="PF01381">
    <property type="entry name" value="HTH_3"/>
    <property type="match status" value="2"/>
</dbReference>
<dbReference type="InterPro" id="IPR010982">
    <property type="entry name" value="Lambda_DNA-bd_dom_sf"/>
</dbReference>
<dbReference type="PANTHER" id="PTHR46558">
    <property type="entry name" value="TRACRIPTIONAL REGULATORY PROTEIN-RELATED-RELATED"/>
    <property type="match status" value="1"/>
</dbReference>
<protein>
    <submittedName>
        <fullName evidence="3">Repressor protein CI</fullName>
    </submittedName>
</protein>
<dbReference type="CDD" id="cd00093">
    <property type="entry name" value="HTH_XRE"/>
    <property type="match status" value="2"/>
</dbReference>
<reference evidence="3" key="1">
    <citation type="journal article" date="2021" name="Proc. Natl. Acad. Sci. U.S.A.">
        <title>A Catalog of Tens of Thousands of Viruses from Human Metagenomes Reveals Hidden Associations with Chronic Diseases.</title>
        <authorList>
            <person name="Tisza M.J."/>
            <person name="Buck C.B."/>
        </authorList>
    </citation>
    <scope>NUCLEOTIDE SEQUENCE</scope>
    <source>
        <strain evidence="3">Ctnot10</strain>
    </source>
</reference>
<name>A0A8S5ND90_9CAUD</name>
<dbReference type="InterPro" id="IPR001387">
    <property type="entry name" value="Cro/C1-type_HTH"/>
</dbReference>
<organism evidence="3">
    <name type="scientific">Siphoviridae sp. ctnot10</name>
    <dbReference type="NCBI Taxonomy" id="2826458"/>
    <lineage>
        <taxon>Viruses</taxon>
        <taxon>Duplodnaviria</taxon>
        <taxon>Heunggongvirae</taxon>
        <taxon>Uroviricota</taxon>
        <taxon>Caudoviricetes</taxon>
    </lineage>
</organism>
<accession>A0A8S5ND90</accession>
<dbReference type="PANTHER" id="PTHR46558:SF4">
    <property type="entry name" value="DNA-BIDING PHAGE PROTEIN"/>
    <property type="match status" value="1"/>
</dbReference>
<evidence type="ECO:0000313" key="3">
    <source>
        <dbReference type="EMBL" id="DAD92200.1"/>
    </source>
</evidence>
<evidence type="ECO:0000259" key="2">
    <source>
        <dbReference type="PROSITE" id="PS50943"/>
    </source>
</evidence>
<dbReference type="PROSITE" id="PS50943">
    <property type="entry name" value="HTH_CROC1"/>
    <property type="match status" value="2"/>
</dbReference>